<dbReference type="GeneID" id="97555662"/>
<organism evidence="3 4">
    <name type="scientific">Paenibacillus glucanolyticus</name>
    <dbReference type="NCBI Taxonomy" id="59843"/>
    <lineage>
        <taxon>Bacteria</taxon>
        <taxon>Bacillati</taxon>
        <taxon>Bacillota</taxon>
        <taxon>Bacilli</taxon>
        <taxon>Bacillales</taxon>
        <taxon>Paenibacillaceae</taxon>
        <taxon>Paenibacillus</taxon>
    </lineage>
</organism>
<keyword evidence="1" id="KW-0046">Antibiotic resistance</keyword>
<dbReference type="InterPro" id="IPR000182">
    <property type="entry name" value="GNAT_dom"/>
</dbReference>
<dbReference type="CDD" id="cd04301">
    <property type="entry name" value="NAT_SF"/>
    <property type="match status" value="1"/>
</dbReference>
<keyword evidence="4" id="KW-1185">Reference proteome</keyword>
<dbReference type="Gene3D" id="3.40.630.30">
    <property type="match status" value="1"/>
</dbReference>
<evidence type="ECO:0000313" key="4">
    <source>
        <dbReference type="Proteomes" id="UP000076796"/>
    </source>
</evidence>
<protein>
    <recommendedName>
        <fullName evidence="2">N-acetyltransferase domain-containing protein</fullName>
    </recommendedName>
</protein>
<comment type="caution">
    <text evidence="3">The sequence shown here is derived from an EMBL/GenBank/DDBJ whole genome shotgun (WGS) entry which is preliminary data.</text>
</comment>
<dbReference type="PANTHER" id="PTHR31438">
    <property type="entry name" value="LYSINE N-ACYLTRANSFERASE C17G9.06C-RELATED"/>
    <property type="match status" value="1"/>
</dbReference>
<dbReference type="PANTHER" id="PTHR31438:SF1">
    <property type="entry name" value="LYSINE N-ACYLTRANSFERASE C17G9.06C-RELATED"/>
    <property type="match status" value="1"/>
</dbReference>
<dbReference type="RefSeq" id="WP_063479541.1">
    <property type="nucleotide sequence ID" value="NZ_CP147845.1"/>
</dbReference>
<proteinExistence type="predicted"/>
<dbReference type="EMBL" id="LWMH01000001">
    <property type="protein sequence ID" value="KZS48760.1"/>
    <property type="molecule type" value="Genomic_DNA"/>
</dbReference>
<dbReference type="Pfam" id="PF13523">
    <property type="entry name" value="Acetyltransf_8"/>
    <property type="match status" value="1"/>
</dbReference>
<name>A0A163M5K4_9BACL</name>
<reference evidence="3" key="1">
    <citation type="journal article" date="2016" name="Genome Announc.">
        <title>Draft genomes of two strains of Paenibacillus glucanolyticus with capability to degrade lignocellulose.</title>
        <authorList>
            <person name="Mathews S.L."/>
            <person name="Pawlak J."/>
            <person name="Grunden A.M."/>
        </authorList>
    </citation>
    <scope>NUCLEOTIDE SEQUENCE [LARGE SCALE GENOMIC DNA]</scope>
    <source>
        <strain evidence="3">SLM1</strain>
    </source>
</reference>
<feature type="domain" description="N-acetyltransferase" evidence="2">
    <location>
        <begin position="8"/>
        <end position="178"/>
    </location>
</feature>
<dbReference type="PROSITE" id="PS51186">
    <property type="entry name" value="GNAT"/>
    <property type="match status" value="1"/>
</dbReference>
<dbReference type="GO" id="GO:0016410">
    <property type="term" value="F:N-acyltransferase activity"/>
    <property type="evidence" value="ECO:0007669"/>
    <property type="project" value="TreeGrafter"/>
</dbReference>
<dbReference type="AlphaFoldDB" id="A0A163M5K4"/>
<dbReference type="Proteomes" id="UP000076796">
    <property type="component" value="Unassembled WGS sequence"/>
</dbReference>
<sequence>MKLNPNMIKFRRLIFEDLPLMYDWIRNDRFVNRFWAYNKKEPYEKVTQEFSDYIKRVEPTDPYLILYNDTPIGYIQTFNWSDYPVFEKYVDLTNSASLDLFIGEEEYRNKGLGTKILSRFLSQFVFSDESVDRCIINPEVNNSIAIRAYEKVGFQIIKMVPDIPEEPGPVFFMSLDRHNFQG</sequence>
<gene>
    <name evidence="3" type="ORF">AWU65_23895</name>
</gene>
<evidence type="ECO:0000313" key="3">
    <source>
        <dbReference type="EMBL" id="KZS48760.1"/>
    </source>
</evidence>
<dbReference type="InterPro" id="IPR016181">
    <property type="entry name" value="Acyl_CoA_acyltransferase"/>
</dbReference>
<dbReference type="STRING" id="59843.A3958_23160"/>
<accession>A0A163M5K4</accession>
<dbReference type="GO" id="GO:0046677">
    <property type="term" value="P:response to antibiotic"/>
    <property type="evidence" value="ECO:0007669"/>
    <property type="project" value="UniProtKB-KW"/>
</dbReference>
<evidence type="ECO:0000259" key="2">
    <source>
        <dbReference type="PROSITE" id="PS51186"/>
    </source>
</evidence>
<dbReference type="OrthoDB" id="9795206at2"/>
<evidence type="ECO:0000256" key="1">
    <source>
        <dbReference type="ARBA" id="ARBA00023251"/>
    </source>
</evidence>
<dbReference type="SUPFAM" id="SSF55729">
    <property type="entry name" value="Acyl-CoA N-acyltransferases (Nat)"/>
    <property type="match status" value="1"/>
</dbReference>